<dbReference type="InterPro" id="IPR025130">
    <property type="entry name" value="DUF4056"/>
</dbReference>
<dbReference type="AlphaFoldDB" id="A0A1M5VRR9"/>
<gene>
    <name evidence="1" type="ORF">SAMN02745129_2945</name>
</gene>
<evidence type="ECO:0000313" key="1">
    <source>
        <dbReference type="EMBL" id="SHH77945.1"/>
    </source>
</evidence>
<dbReference type="Proteomes" id="UP000184268">
    <property type="component" value="Unassembled WGS sequence"/>
</dbReference>
<dbReference type="Pfam" id="PF13265">
    <property type="entry name" value="DUF4056"/>
    <property type="match status" value="1"/>
</dbReference>
<evidence type="ECO:0008006" key="3">
    <source>
        <dbReference type="Google" id="ProtNLM"/>
    </source>
</evidence>
<proteinExistence type="predicted"/>
<sequence length="409" mass="45709">MLATLLTGCSSVAWQGQVRPDSDTVARALNGAETQVALWDLPADSLPHFPVPQNVRPCCAFGNLQKVAIGRVPIPLFRLGNTVGAGDVGPHQFDGGTFAYTSSGASANGNRGSENNGMIYTLQGGFIDLAHVRDTADDTVALFFEMVRHLGEEHRIELPDEIGERYIQMQTVELPELTNRERWELAAELAARMAYFKAESHEIAQWHGYASFAGWPETVSAFSPEDLYSNMLGAKLARALISANLVLNSDLYNQSMTLWLDEALDWLGAVDRGTSNALFDVIDGHWWDSSRPIPAKYMVTLRHYQMGDQQTPYLVPVEWARDSRHWDRLDTFLAAGQQPHPLALQPQMFGLELDTLAQVVMTVSPRYQASFAQFDEALWRHGFTHLDYPAIVSRSRELDQIEYQKLLGQ</sequence>
<dbReference type="STRING" id="299255.SAMN02745129_2945"/>
<dbReference type="EMBL" id="FQXG01000004">
    <property type="protein sequence ID" value="SHH77945.1"/>
    <property type="molecule type" value="Genomic_DNA"/>
</dbReference>
<organism evidence="1 2">
    <name type="scientific">Ferrimonas marina</name>
    <dbReference type="NCBI Taxonomy" id="299255"/>
    <lineage>
        <taxon>Bacteria</taxon>
        <taxon>Pseudomonadati</taxon>
        <taxon>Pseudomonadota</taxon>
        <taxon>Gammaproteobacteria</taxon>
        <taxon>Alteromonadales</taxon>
        <taxon>Ferrimonadaceae</taxon>
        <taxon>Ferrimonas</taxon>
    </lineage>
</organism>
<reference evidence="1 2" key="1">
    <citation type="submission" date="2016-11" db="EMBL/GenBank/DDBJ databases">
        <authorList>
            <person name="Jaros S."/>
            <person name="Januszkiewicz K."/>
            <person name="Wedrychowicz H."/>
        </authorList>
    </citation>
    <scope>NUCLEOTIDE SEQUENCE [LARGE SCALE GENOMIC DNA]</scope>
    <source>
        <strain evidence="1 2">DSM 16917</strain>
    </source>
</reference>
<accession>A0A1M5VRR9</accession>
<evidence type="ECO:0000313" key="2">
    <source>
        <dbReference type="Proteomes" id="UP000184268"/>
    </source>
</evidence>
<name>A0A1M5VRR9_9GAMM</name>
<protein>
    <recommendedName>
        <fullName evidence="3">DUF4056 domain-containing protein</fullName>
    </recommendedName>
</protein>
<keyword evidence="2" id="KW-1185">Reference proteome</keyword>